<organism evidence="1 2">
    <name type="scientific">Neofusicoccum parvum</name>
    <dbReference type="NCBI Taxonomy" id="310453"/>
    <lineage>
        <taxon>Eukaryota</taxon>
        <taxon>Fungi</taxon>
        <taxon>Dikarya</taxon>
        <taxon>Ascomycota</taxon>
        <taxon>Pezizomycotina</taxon>
        <taxon>Dothideomycetes</taxon>
        <taxon>Dothideomycetes incertae sedis</taxon>
        <taxon>Botryosphaeriales</taxon>
        <taxon>Botryosphaeriaceae</taxon>
        <taxon>Neofusicoccum</taxon>
    </lineage>
</organism>
<accession>A0ACB5RQG4</accession>
<sequence length="448" mass="50272">MNLSSRPIKDKPNPIGTPEVWADGRQALCEALPYYRAYQSAGYCTGGFAYSFMFDQEGSPRDYMDSEVVIARAGGGLSKDKDTGKMARQADQTESSQVRSVRNSMDQFNPVAILSGKRNLQCPTKMPHVYNVLDWFKPTHIWFEKVNGMANIRLPHANVPAHALHDPYNPLTSGYAISKDWFSPMLPLRVEFAHNYRINYFTIPGVDGFIAHFIANKTVNEEAGGPDDMWTELQTADVGLRRRPLGCSTLQGPMLTQHFAVNYEAEFNELLALGYFERQKIDYHDDGEFGLGPTIATLSIGAPASMRIRLKAKHNHGVSKSSTYVNRPPVPGCLKYEERKTAHEQLEALKQEDEEAYKARLKSLPSELGLQSKGHSKDVLNMHLGHGDIVIMHGAKIQEYYEHAVDPIGKLRFALTCRYIDADSLKPEDKPTYEVEPDTGNYDGTRLP</sequence>
<protein>
    <submittedName>
        <fullName evidence="1">Oxoglutarate/iron-dependent oxygenase</fullName>
    </submittedName>
</protein>
<name>A0ACB5RQG4_9PEZI</name>
<evidence type="ECO:0000313" key="2">
    <source>
        <dbReference type="Proteomes" id="UP001165186"/>
    </source>
</evidence>
<reference evidence="1" key="1">
    <citation type="submission" date="2024-09" db="EMBL/GenBank/DDBJ databases">
        <title>Draft Genome Sequences of Neofusicoccum parvum.</title>
        <authorList>
            <person name="Ashida A."/>
            <person name="Camagna M."/>
            <person name="Tanaka A."/>
            <person name="Takemoto D."/>
        </authorList>
    </citation>
    <scope>NUCLEOTIDE SEQUENCE</scope>
    <source>
        <strain evidence="1">PPO83</strain>
    </source>
</reference>
<proteinExistence type="predicted"/>
<evidence type="ECO:0000313" key="1">
    <source>
        <dbReference type="EMBL" id="GME22762.1"/>
    </source>
</evidence>
<gene>
    <name evidence="1" type="primary">g667</name>
    <name evidence="1" type="ORF">NpPPO83_00000667</name>
</gene>
<comment type="caution">
    <text evidence="1">The sequence shown here is derived from an EMBL/GenBank/DDBJ whole genome shotgun (WGS) entry which is preliminary data.</text>
</comment>
<dbReference type="Proteomes" id="UP001165186">
    <property type="component" value="Unassembled WGS sequence"/>
</dbReference>
<keyword evidence="2" id="KW-1185">Reference proteome</keyword>
<dbReference type="EMBL" id="BSXG01000004">
    <property type="protein sequence ID" value="GME22762.1"/>
    <property type="molecule type" value="Genomic_DNA"/>
</dbReference>